<dbReference type="OMA" id="MANDIIC"/>
<evidence type="ECO:0000259" key="2">
    <source>
        <dbReference type="Pfam" id="PF20710"/>
    </source>
</evidence>
<proteinExistence type="predicted"/>
<evidence type="ECO:0000313" key="4">
    <source>
        <dbReference type="Proteomes" id="UP000266841"/>
    </source>
</evidence>
<feature type="domain" description="DUF6824" evidence="2">
    <location>
        <begin position="41"/>
        <end position="133"/>
    </location>
</feature>
<dbReference type="AlphaFoldDB" id="K0TN41"/>
<feature type="compositionally biased region" description="Polar residues" evidence="1">
    <location>
        <begin position="152"/>
        <end position="161"/>
    </location>
</feature>
<feature type="region of interest" description="Disordered" evidence="1">
    <location>
        <begin position="141"/>
        <end position="161"/>
    </location>
</feature>
<sequence>MSTMPLSSGLAVAGVTTVMANDIICGSIVQTLILVSNCADRGGVALKHPGNLAYRKIVGLNKELYATCLKTEKLRISKSIVAAIREIDGRFLEREDGKTSSSLDEKDENGNPVTWKDIGDKRAVEKTSQALREGQPKLLKKLAAQKGSASATDGNSGSVPVTVGYSNSNLQHNQQQVNDMQQQQHMRSSLPVNPLSQRQQMPEAFAKSAPPRFNPGHGGYQHLQQNLTRQPNSAMSEADQQNPPSTQSYLFENGGGGNNNFLSAPQQGHTFTTFPRNSFVDGRMADRQRASQVLRTSSRTSQDSWGEPTPLPFDDPAGAEISLADQRQLMTALDAPAPTVDQSVAVADSNKRPSVRFQERPGLGRKSNSAMSLVSHLSELSIFDDALSLDSALDAAQREAEFEMLGEFDNSAMSIGTMSIGTFADDLGASDPSNNNMGASGTSLLTGISPLNAPRRSILRRKSSMRWTGTSNSLPSAALSSGADPGMVFTSTLDMRPGGLNAGTDVSGLLGERRRSVVAFEVGVVNAIERRRSSRMSACSALTDASAFYKRDVGSVLSIQSADFRELMAEIDDESIDTVTD</sequence>
<feature type="region of interest" description="Disordered" evidence="1">
    <location>
        <begin position="95"/>
        <end position="121"/>
    </location>
</feature>
<dbReference type="InterPro" id="IPR049227">
    <property type="entry name" value="DUF6824"/>
</dbReference>
<organism evidence="3 4">
    <name type="scientific">Thalassiosira oceanica</name>
    <name type="common">Marine diatom</name>
    <dbReference type="NCBI Taxonomy" id="159749"/>
    <lineage>
        <taxon>Eukaryota</taxon>
        <taxon>Sar</taxon>
        <taxon>Stramenopiles</taxon>
        <taxon>Ochrophyta</taxon>
        <taxon>Bacillariophyta</taxon>
        <taxon>Coscinodiscophyceae</taxon>
        <taxon>Thalassiosirophycidae</taxon>
        <taxon>Thalassiosirales</taxon>
        <taxon>Thalassiosiraceae</taxon>
        <taxon>Thalassiosira</taxon>
    </lineage>
</organism>
<protein>
    <recommendedName>
        <fullName evidence="2">DUF6824 domain-containing protein</fullName>
    </recommendedName>
</protein>
<gene>
    <name evidence="3" type="ORF">THAOC_01395</name>
</gene>
<dbReference type="eggNOG" id="ENOG502SQQZ">
    <property type="taxonomic scope" value="Eukaryota"/>
</dbReference>
<evidence type="ECO:0000313" key="3">
    <source>
        <dbReference type="EMBL" id="EJK76821.1"/>
    </source>
</evidence>
<feature type="region of interest" description="Disordered" evidence="1">
    <location>
        <begin position="347"/>
        <end position="367"/>
    </location>
</feature>
<comment type="caution">
    <text evidence="3">The sequence shown here is derived from an EMBL/GenBank/DDBJ whole genome shotgun (WGS) entry which is preliminary data.</text>
</comment>
<feature type="compositionally biased region" description="Polar residues" evidence="1">
    <location>
        <begin position="261"/>
        <end position="276"/>
    </location>
</feature>
<feature type="compositionally biased region" description="Polar residues" evidence="1">
    <location>
        <begin position="222"/>
        <end position="250"/>
    </location>
</feature>
<reference evidence="3 4" key="1">
    <citation type="journal article" date="2012" name="Genome Biol.">
        <title>Genome and low-iron response of an oceanic diatom adapted to chronic iron limitation.</title>
        <authorList>
            <person name="Lommer M."/>
            <person name="Specht M."/>
            <person name="Roy A.S."/>
            <person name="Kraemer L."/>
            <person name="Andreson R."/>
            <person name="Gutowska M.A."/>
            <person name="Wolf J."/>
            <person name="Bergner S.V."/>
            <person name="Schilhabel M.B."/>
            <person name="Klostermeier U.C."/>
            <person name="Beiko R.G."/>
            <person name="Rosenstiel P."/>
            <person name="Hippler M."/>
            <person name="Laroche J."/>
        </authorList>
    </citation>
    <scope>NUCLEOTIDE SEQUENCE [LARGE SCALE GENOMIC DNA]</scope>
    <source>
        <strain evidence="3 4">CCMP1005</strain>
    </source>
</reference>
<feature type="compositionally biased region" description="Low complexity" evidence="1">
    <location>
        <begin position="141"/>
        <end position="151"/>
    </location>
</feature>
<keyword evidence="4" id="KW-1185">Reference proteome</keyword>
<dbReference type="Pfam" id="PF20710">
    <property type="entry name" value="DUF6824"/>
    <property type="match status" value="1"/>
</dbReference>
<dbReference type="Proteomes" id="UP000266841">
    <property type="component" value="Unassembled WGS sequence"/>
</dbReference>
<name>K0TN41_THAOC</name>
<accession>K0TN41</accession>
<feature type="region of interest" description="Disordered" evidence="1">
    <location>
        <begin position="214"/>
        <end position="318"/>
    </location>
</feature>
<dbReference type="OrthoDB" id="47068at2759"/>
<evidence type="ECO:0000256" key="1">
    <source>
        <dbReference type="SAM" id="MobiDB-lite"/>
    </source>
</evidence>
<feature type="compositionally biased region" description="Polar residues" evidence="1">
    <location>
        <begin position="290"/>
        <end position="304"/>
    </location>
</feature>
<dbReference type="EMBL" id="AGNL01001661">
    <property type="protein sequence ID" value="EJK76821.1"/>
    <property type="molecule type" value="Genomic_DNA"/>
</dbReference>